<sequence length="286" mass="31067">MPPRPSTSIRALVSSSRFASTSAIPAAASSSSSTSSIPPHITTKSSSTPPPKDPNRIYTARKTFLWNYYTHLISKSDLILVFDHSNLTSSEWSKIRRSISSIPLPSKSFDPNSVLEEEEGKPKIELIEPASLNVVRTGVLSSLLSSSKNNLLVESLNGQRALLTCSNLSPTYLNKILNSINKSIKSLKRENTKDEKQPSLKLISALLEGKKLLNNEKDILEFSKKTPELDVLRSQLIGLLESSSRQTIGILSQAAGGQLVRTLQGLEQNLKGDSVEVAAEGEAKSA</sequence>
<protein>
    <submittedName>
        <fullName evidence="3">Uncharacterized protein</fullName>
    </submittedName>
</protein>
<evidence type="ECO:0000256" key="2">
    <source>
        <dbReference type="SAM" id="MobiDB-lite"/>
    </source>
</evidence>
<comment type="similarity">
    <text evidence="1">Belongs to the universal ribosomal protein uL10 family.</text>
</comment>
<feature type="compositionally biased region" description="Low complexity" evidence="2">
    <location>
        <begin position="23"/>
        <end position="47"/>
    </location>
</feature>
<dbReference type="PANTHER" id="PTHR11560">
    <property type="entry name" value="39S RIBOSOMAL PROTEIN L10, MITOCHONDRIAL"/>
    <property type="match status" value="1"/>
</dbReference>
<dbReference type="EMBL" id="CP144103">
    <property type="protein sequence ID" value="WWC89773.1"/>
    <property type="molecule type" value="Genomic_DNA"/>
</dbReference>
<dbReference type="Gene3D" id="3.30.70.1730">
    <property type="match status" value="1"/>
</dbReference>
<gene>
    <name evidence="3" type="ORF">L201_004699</name>
</gene>
<proteinExistence type="inferred from homology"/>
<evidence type="ECO:0000256" key="1">
    <source>
        <dbReference type="ARBA" id="ARBA00008889"/>
    </source>
</evidence>
<accession>A0AAX4JZ40</accession>
<dbReference type="AlphaFoldDB" id="A0AAX4JZ40"/>
<evidence type="ECO:0000313" key="4">
    <source>
        <dbReference type="Proteomes" id="UP001355207"/>
    </source>
</evidence>
<dbReference type="InterPro" id="IPR047865">
    <property type="entry name" value="Ribosomal_uL10_bac_type"/>
</dbReference>
<evidence type="ECO:0000313" key="3">
    <source>
        <dbReference type="EMBL" id="WWC89773.1"/>
    </source>
</evidence>
<dbReference type="InterPro" id="IPR043141">
    <property type="entry name" value="Ribosomal_uL10-like_sf"/>
</dbReference>
<dbReference type="GeneID" id="91095369"/>
<dbReference type="SUPFAM" id="SSF160369">
    <property type="entry name" value="Ribosomal protein L10-like"/>
    <property type="match status" value="1"/>
</dbReference>
<organism evidence="3 4">
    <name type="scientific">Kwoniella dendrophila CBS 6074</name>
    <dbReference type="NCBI Taxonomy" id="1295534"/>
    <lineage>
        <taxon>Eukaryota</taxon>
        <taxon>Fungi</taxon>
        <taxon>Dikarya</taxon>
        <taxon>Basidiomycota</taxon>
        <taxon>Agaricomycotina</taxon>
        <taxon>Tremellomycetes</taxon>
        <taxon>Tremellales</taxon>
        <taxon>Cryptococcaceae</taxon>
        <taxon>Kwoniella</taxon>
    </lineage>
</organism>
<reference evidence="3 4" key="1">
    <citation type="submission" date="2024-01" db="EMBL/GenBank/DDBJ databases">
        <title>Comparative genomics of Cryptococcus and Kwoniella reveals pathogenesis evolution and contrasting modes of karyotype evolution via chromosome fusion or intercentromeric recombination.</title>
        <authorList>
            <person name="Coelho M.A."/>
            <person name="David-Palma M."/>
            <person name="Shea T."/>
            <person name="Bowers K."/>
            <person name="McGinley-Smith S."/>
            <person name="Mohammad A.W."/>
            <person name="Gnirke A."/>
            <person name="Yurkov A.M."/>
            <person name="Nowrousian M."/>
            <person name="Sun S."/>
            <person name="Cuomo C.A."/>
            <person name="Heitman J."/>
        </authorList>
    </citation>
    <scope>NUCLEOTIDE SEQUENCE [LARGE SCALE GENOMIC DNA]</scope>
    <source>
        <strain evidence="3 4">CBS 6074</strain>
    </source>
</reference>
<feature type="region of interest" description="Disordered" evidence="2">
    <location>
        <begin position="23"/>
        <end position="54"/>
    </location>
</feature>
<keyword evidence="4" id="KW-1185">Reference proteome</keyword>
<dbReference type="RefSeq" id="XP_066076536.1">
    <property type="nucleotide sequence ID" value="XM_066220439.1"/>
</dbReference>
<dbReference type="Proteomes" id="UP001355207">
    <property type="component" value="Chromosome 6"/>
</dbReference>
<name>A0AAX4JZ40_9TREE</name>